<proteinExistence type="inferred from homology"/>
<dbReference type="OMA" id="IMYPISM"/>
<sequence length="495" mass="54335">MNRYNHYNSDLDAFELYHLEAEEILESTSKSQKTRIQPPDEYNAVIAGLSGAIGTSISNIAVYPIDLIVKRLQVQRAIRNANSNGNSKTGGDELYTDFVDAAKRIYKEEGGIGAFYYGCFQDTANSMCSAFLYFLSYNFLRQKRLQANISPSGKTPKTLGVFEELSVGVLAGAMAKFFTAPIANVVTHKQTAALRAKRGSESSKEIKSDVKSILQDIYEEKGVKGFWSGYDATLILTLNPAITFFLYETFKSLLPRKYREKPTSGQTFILAAISKAMASSIMYPISMAKARSQVQQGKKKQTGGGFAIFETLKEAYKTGGVAGLYEGVSGEIMKGFFSNGITMLIKEALHRQILSLYFLIVRLRQGNKSLTDVVTDAAEDMYKRNTTREQRETVQNIVVASQEKAETAKSMVQKAAETTSGKIEDTISVTKSQIQKAVETGASKASEISIDAKNSLSQIIDPEMPHIGDVSGEVGGIDWEDPSSPSSIPPKDVKE</sequence>
<evidence type="ECO:0000256" key="5">
    <source>
        <dbReference type="ARBA" id="ARBA00022737"/>
    </source>
</evidence>
<dbReference type="GO" id="GO:0015217">
    <property type="term" value="F:ADP transmembrane transporter activity"/>
    <property type="evidence" value="ECO:0007669"/>
    <property type="project" value="TreeGrafter"/>
</dbReference>
<feature type="region of interest" description="Disordered" evidence="11">
    <location>
        <begin position="462"/>
        <end position="495"/>
    </location>
</feature>
<dbReference type="InterPro" id="IPR052217">
    <property type="entry name" value="Mito/Peroxisomal_Carrier"/>
</dbReference>
<evidence type="ECO:0000256" key="3">
    <source>
        <dbReference type="ARBA" id="ARBA00022448"/>
    </source>
</evidence>
<evidence type="ECO:0000256" key="7">
    <source>
        <dbReference type="ARBA" id="ARBA00022989"/>
    </source>
</evidence>
<feature type="repeat" description="Solcar" evidence="9">
    <location>
        <begin position="159"/>
        <end position="253"/>
    </location>
</feature>
<evidence type="ECO:0000256" key="10">
    <source>
        <dbReference type="RuleBase" id="RU000488"/>
    </source>
</evidence>
<evidence type="ECO:0000256" key="6">
    <source>
        <dbReference type="ARBA" id="ARBA00022792"/>
    </source>
</evidence>
<dbReference type="InterPro" id="IPR018108">
    <property type="entry name" value="MCP_transmembrane"/>
</dbReference>
<evidence type="ECO:0000256" key="9">
    <source>
        <dbReference type="PROSITE-ProRule" id="PRU00282"/>
    </source>
</evidence>
<evidence type="ECO:0008006" key="14">
    <source>
        <dbReference type="Google" id="ProtNLM"/>
    </source>
</evidence>
<comment type="caution">
    <text evidence="12">The sequence shown here is derived from an EMBL/GenBank/DDBJ whole genome shotgun (WGS) entry which is preliminary data.</text>
</comment>
<keyword evidence="7" id="KW-1133">Transmembrane helix</keyword>
<dbReference type="AlphaFoldDB" id="S8BJV2"/>
<dbReference type="STRING" id="1284197.S8BJV2"/>
<gene>
    <name evidence="12" type="ORF">H072_6603</name>
</gene>
<evidence type="ECO:0000313" key="12">
    <source>
        <dbReference type="EMBL" id="EPS39613.1"/>
    </source>
</evidence>
<evidence type="ECO:0000313" key="13">
    <source>
        <dbReference type="Proteomes" id="UP000015100"/>
    </source>
</evidence>
<dbReference type="GO" id="GO:0016020">
    <property type="term" value="C:membrane"/>
    <property type="evidence" value="ECO:0007669"/>
    <property type="project" value="UniProtKB-SubCell"/>
</dbReference>
<accession>S8BJV2</accession>
<dbReference type="PROSITE" id="PS50920">
    <property type="entry name" value="SOLCAR"/>
    <property type="match status" value="3"/>
</dbReference>
<dbReference type="Pfam" id="PF00153">
    <property type="entry name" value="Mito_carr"/>
    <property type="match status" value="3"/>
</dbReference>
<feature type="compositionally biased region" description="Low complexity" evidence="11">
    <location>
        <begin position="482"/>
        <end position="495"/>
    </location>
</feature>
<protein>
    <recommendedName>
        <fullName evidence="14">Peroxisomal adenine nucleotide transporter 1</fullName>
    </recommendedName>
</protein>
<dbReference type="OrthoDB" id="18574at2759"/>
<feature type="repeat" description="Solcar" evidence="9">
    <location>
        <begin position="266"/>
        <end position="352"/>
    </location>
</feature>
<keyword evidence="8 9" id="KW-0472">Membrane</keyword>
<name>S8BJV2_DACHA</name>
<keyword evidence="6" id="KW-0496">Mitochondrion</keyword>
<dbReference type="PANTHER" id="PTHR45939">
    <property type="entry name" value="PEROXISOMAL MEMBRANE PROTEIN PMP34-RELATED"/>
    <property type="match status" value="1"/>
</dbReference>
<evidence type="ECO:0000256" key="4">
    <source>
        <dbReference type="ARBA" id="ARBA00022692"/>
    </source>
</evidence>
<keyword evidence="6" id="KW-0999">Mitochondrion inner membrane</keyword>
<dbReference type="PANTHER" id="PTHR45939:SF2">
    <property type="entry name" value="CARRIER PROTEIN, PUTATIVE (AFU_ORTHOLOGUE AFUA_2G13870)-RELATED"/>
    <property type="match status" value="1"/>
</dbReference>
<dbReference type="EMBL" id="AQGS01000466">
    <property type="protein sequence ID" value="EPS39613.1"/>
    <property type="molecule type" value="Genomic_DNA"/>
</dbReference>
<dbReference type="HOGENOM" id="CLU_015166_6_2_1"/>
<keyword evidence="3 10" id="KW-0813">Transport</keyword>
<evidence type="ECO:0000256" key="2">
    <source>
        <dbReference type="ARBA" id="ARBA00006375"/>
    </source>
</evidence>
<dbReference type="eggNOG" id="KOG0769">
    <property type="taxonomic scope" value="Eukaryota"/>
</dbReference>
<comment type="subcellular location">
    <subcellularLocation>
        <location evidence="1">Membrane</location>
        <topology evidence="1">Multi-pass membrane protein</topology>
    </subcellularLocation>
</comment>
<dbReference type="SUPFAM" id="SSF103506">
    <property type="entry name" value="Mitochondrial carrier"/>
    <property type="match status" value="1"/>
</dbReference>
<comment type="similarity">
    <text evidence="2 10">Belongs to the mitochondrial carrier (TC 2.A.29) family.</text>
</comment>
<keyword evidence="13" id="KW-1185">Reference proteome</keyword>
<organism evidence="12 13">
    <name type="scientific">Dactylellina haptotyla (strain CBS 200.50)</name>
    <name type="common">Nematode-trapping fungus</name>
    <name type="synonym">Monacrosporium haptotylum</name>
    <dbReference type="NCBI Taxonomy" id="1284197"/>
    <lineage>
        <taxon>Eukaryota</taxon>
        <taxon>Fungi</taxon>
        <taxon>Dikarya</taxon>
        <taxon>Ascomycota</taxon>
        <taxon>Pezizomycotina</taxon>
        <taxon>Orbiliomycetes</taxon>
        <taxon>Orbiliales</taxon>
        <taxon>Orbiliaceae</taxon>
        <taxon>Dactylellina</taxon>
    </lineage>
</organism>
<evidence type="ECO:0000256" key="11">
    <source>
        <dbReference type="SAM" id="MobiDB-lite"/>
    </source>
</evidence>
<evidence type="ECO:0000256" key="8">
    <source>
        <dbReference type="ARBA" id="ARBA00023136"/>
    </source>
</evidence>
<feature type="repeat" description="Solcar" evidence="9">
    <location>
        <begin position="42"/>
        <end position="143"/>
    </location>
</feature>
<dbReference type="InterPro" id="IPR023395">
    <property type="entry name" value="MCP_dom_sf"/>
</dbReference>
<evidence type="ECO:0000256" key="1">
    <source>
        <dbReference type="ARBA" id="ARBA00004141"/>
    </source>
</evidence>
<reference evidence="13" key="2">
    <citation type="submission" date="2013-04" db="EMBL/GenBank/DDBJ databases">
        <title>Genomic mechanisms accounting for the adaptation to parasitism in nematode-trapping fungi.</title>
        <authorList>
            <person name="Ahren D.G."/>
        </authorList>
    </citation>
    <scope>NUCLEOTIDE SEQUENCE [LARGE SCALE GENOMIC DNA]</scope>
    <source>
        <strain evidence="13">CBS 200.50</strain>
    </source>
</reference>
<reference evidence="12 13" key="1">
    <citation type="journal article" date="2013" name="PLoS Genet.">
        <title>Genomic mechanisms accounting for the adaptation to parasitism in nematode-trapping fungi.</title>
        <authorList>
            <person name="Meerupati T."/>
            <person name="Andersson K.M."/>
            <person name="Friman E."/>
            <person name="Kumar D."/>
            <person name="Tunlid A."/>
            <person name="Ahren D."/>
        </authorList>
    </citation>
    <scope>NUCLEOTIDE SEQUENCE [LARGE SCALE GENOMIC DNA]</scope>
    <source>
        <strain evidence="12 13">CBS 200.50</strain>
    </source>
</reference>
<dbReference type="Proteomes" id="UP000015100">
    <property type="component" value="Unassembled WGS sequence"/>
</dbReference>
<keyword evidence="4 9" id="KW-0812">Transmembrane</keyword>
<keyword evidence="5" id="KW-0677">Repeat</keyword>
<dbReference type="Gene3D" id="1.50.40.10">
    <property type="entry name" value="Mitochondrial carrier domain"/>
    <property type="match status" value="1"/>
</dbReference>